<evidence type="ECO:0000313" key="1">
    <source>
        <dbReference type="EMBL" id="CAE7467891.1"/>
    </source>
</evidence>
<proteinExistence type="predicted"/>
<accession>A0A812S5X1</accession>
<dbReference type="SUPFAM" id="SSF54909">
    <property type="entry name" value="Dimeric alpha+beta barrel"/>
    <property type="match status" value="1"/>
</dbReference>
<sequence>MDTITFLITLAVKPDACDKQVRETMALLAKSVREKPGALFYQSYQKTAGKLEFIETFKDSEAALYHLRNQPAELAATWFSMIDLETISVIGPASDELKAVLGGYPLANKPVYHETISGFPPSS</sequence>
<dbReference type="InterPro" id="IPR011008">
    <property type="entry name" value="Dimeric_a/b-barrel"/>
</dbReference>
<protein>
    <recommendedName>
        <fullName evidence="3">ABM domain-containing protein</fullName>
    </recommendedName>
</protein>
<keyword evidence="2" id="KW-1185">Reference proteome</keyword>
<reference evidence="1" key="1">
    <citation type="submission" date="2021-02" db="EMBL/GenBank/DDBJ databases">
        <authorList>
            <person name="Dougan E. K."/>
            <person name="Rhodes N."/>
            <person name="Thang M."/>
            <person name="Chan C."/>
        </authorList>
    </citation>
    <scope>NUCLEOTIDE SEQUENCE</scope>
</reference>
<organism evidence="1 2">
    <name type="scientific">Symbiodinium natans</name>
    <dbReference type="NCBI Taxonomy" id="878477"/>
    <lineage>
        <taxon>Eukaryota</taxon>
        <taxon>Sar</taxon>
        <taxon>Alveolata</taxon>
        <taxon>Dinophyceae</taxon>
        <taxon>Suessiales</taxon>
        <taxon>Symbiodiniaceae</taxon>
        <taxon>Symbiodinium</taxon>
    </lineage>
</organism>
<comment type="caution">
    <text evidence="1">The sequence shown here is derived from an EMBL/GenBank/DDBJ whole genome shotgun (WGS) entry which is preliminary data.</text>
</comment>
<evidence type="ECO:0000313" key="2">
    <source>
        <dbReference type="Proteomes" id="UP000604046"/>
    </source>
</evidence>
<gene>
    <name evidence="1" type="ORF">SNAT2548_LOCUS26172</name>
</gene>
<dbReference type="EMBL" id="CAJNDS010002421">
    <property type="protein sequence ID" value="CAE7467891.1"/>
    <property type="molecule type" value="Genomic_DNA"/>
</dbReference>
<dbReference type="Gene3D" id="3.30.70.100">
    <property type="match status" value="1"/>
</dbReference>
<dbReference type="Proteomes" id="UP000604046">
    <property type="component" value="Unassembled WGS sequence"/>
</dbReference>
<evidence type="ECO:0008006" key="3">
    <source>
        <dbReference type="Google" id="ProtNLM"/>
    </source>
</evidence>
<name>A0A812S5X1_9DINO</name>
<dbReference type="AlphaFoldDB" id="A0A812S5X1"/>
<dbReference type="OrthoDB" id="446028at2759"/>